<proteinExistence type="inferred from homology"/>
<keyword evidence="6" id="KW-1185">Reference proteome</keyword>
<dbReference type="GO" id="GO:0033314">
    <property type="term" value="P:mitotic DNA replication checkpoint signaling"/>
    <property type="evidence" value="ECO:0007669"/>
    <property type="project" value="TreeGrafter"/>
</dbReference>
<dbReference type="InterPro" id="IPR046938">
    <property type="entry name" value="DNA_clamp_sf"/>
</dbReference>
<evidence type="ECO:0000256" key="3">
    <source>
        <dbReference type="ARBA" id="ARBA00023242"/>
    </source>
</evidence>
<dbReference type="SUPFAM" id="SSF55979">
    <property type="entry name" value="DNA clamp"/>
    <property type="match status" value="1"/>
</dbReference>
<reference evidence="5 6" key="1">
    <citation type="journal article" date="2016" name="Mol. Biol. Evol.">
        <title>Comparative Genomics of Early-Diverging Mushroom-Forming Fungi Provides Insights into the Origins of Lignocellulose Decay Capabilities.</title>
        <authorList>
            <person name="Nagy L.G."/>
            <person name="Riley R."/>
            <person name="Tritt A."/>
            <person name="Adam C."/>
            <person name="Daum C."/>
            <person name="Floudas D."/>
            <person name="Sun H."/>
            <person name="Yadav J.S."/>
            <person name="Pangilinan J."/>
            <person name="Larsson K.H."/>
            <person name="Matsuura K."/>
            <person name="Barry K."/>
            <person name="Labutti K."/>
            <person name="Kuo R."/>
            <person name="Ohm R.A."/>
            <person name="Bhattacharya S.S."/>
            <person name="Shirouzu T."/>
            <person name="Yoshinaga Y."/>
            <person name="Martin F.M."/>
            <person name="Grigoriev I.V."/>
            <person name="Hibbett D.S."/>
        </authorList>
    </citation>
    <scope>NUCLEOTIDE SEQUENCE [LARGE SCALE GENOMIC DNA]</scope>
    <source>
        <strain evidence="5 6">HHB9708</strain>
    </source>
</reference>
<comment type="similarity">
    <text evidence="2 4">Belongs to the HUS1 family.</text>
</comment>
<dbReference type="GO" id="GO:0030896">
    <property type="term" value="C:checkpoint clamp complex"/>
    <property type="evidence" value="ECO:0007669"/>
    <property type="project" value="InterPro"/>
</dbReference>
<dbReference type="GO" id="GO:0006289">
    <property type="term" value="P:nucleotide-excision repair"/>
    <property type="evidence" value="ECO:0007669"/>
    <property type="project" value="TreeGrafter"/>
</dbReference>
<dbReference type="Pfam" id="PF04005">
    <property type="entry name" value="Hus1"/>
    <property type="match status" value="1"/>
</dbReference>
<dbReference type="GO" id="GO:0000723">
    <property type="term" value="P:telomere maintenance"/>
    <property type="evidence" value="ECO:0007669"/>
    <property type="project" value="TreeGrafter"/>
</dbReference>
<dbReference type="GO" id="GO:0031573">
    <property type="term" value="P:mitotic intra-S DNA damage checkpoint signaling"/>
    <property type="evidence" value="ECO:0007669"/>
    <property type="project" value="TreeGrafter"/>
</dbReference>
<dbReference type="EMBL" id="KV419405">
    <property type="protein sequence ID" value="KZS94209.1"/>
    <property type="molecule type" value="Genomic_DNA"/>
</dbReference>
<dbReference type="OrthoDB" id="337750at2759"/>
<dbReference type="GO" id="GO:0000724">
    <property type="term" value="P:double-strand break repair via homologous recombination"/>
    <property type="evidence" value="ECO:0007669"/>
    <property type="project" value="TreeGrafter"/>
</dbReference>
<protein>
    <recommendedName>
        <fullName evidence="4">Checkpoint protein</fullName>
    </recommendedName>
</protein>
<organism evidence="5 6">
    <name type="scientific">Sistotremastrum niveocremeum HHB9708</name>
    <dbReference type="NCBI Taxonomy" id="1314777"/>
    <lineage>
        <taxon>Eukaryota</taxon>
        <taxon>Fungi</taxon>
        <taxon>Dikarya</taxon>
        <taxon>Basidiomycota</taxon>
        <taxon>Agaricomycotina</taxon>
        <taxon>Agaricomycetes</taxon>
        <taxon>Sistotremastrales</taxon>
        <taxon>Sistotremastraceae</taxon>
        <taxon>Sertulicium</taxon>
        <taxon>Sertulicium niveocremeum</taxon>
    </lineage>
</organism>
<accession>A0A164VJB0</accession>
<dbReference type="PANTHER" id="PTHR12900:SF0">
    <property type="entry name" value="CHECKPOINT PROTEIN"/>
    <property type="match status" value="1"/>
</dbReference>
<dbReference type="GO" id="GO:0035861">
    <property type="term" value="C:site of double-strand break"/>
    <property type="evidence" value="ECO:0007669"/>
    <property type="project" value="TreeGrafter"/>
</dbReference>
<dbReference type="GO" id="GO:0044778">
    <property type="term" value="P:meiotic DNA integrity checkpoint signaling"/>
    <property type="evidence" value="ECO:0007669"/>
    <property type="project" value="TreeGrafter"/>
</dbReference>
<keyword evidence="3" id="KW-0539">Nucleus</keyword>
<evidence type="ECO:0000313" key="5">
    <source>
        <dbReference type="EMBL" id="KZS94209.1"/>
    </source>
</evidence>
<dbReference type="STRING" id="1314777.A0A164VJB0"/>
<comment type="subcellular location">
    <subcellularLocation>
        <location evidence="1">Nucleus</location>
    </subcellularLocation>
</comment>
<evidence type="ECO:0000256" key="2">
    <source>
        <dbReference type="ARBA" id="ARBA00005563"/>
    </source>
</evidence>
<name>A0A164VJB0_9AGAM</name>
<gene>
    <name evidence="5" type="ORF">SISNIDRAFT_410685</name>
</gene>
<evidence type="ECO:0000256" key="1">
    <source>
        <dbReference type="ARBA" id="ARBA00004123"/>
    </source>
</evidence>
<evidence type="ECO:0000313" key="6">
    <source>
        <dbReference type="Proteomes" id="UP000076722"/>
    </source>
</evidence>
<dbReference type="AlphaFoldDB" id="A0A164VJB0"/>
<dbReference type="Proteomes" id="UP000076722">
    <property type="component" value="Unassembled WGS sequence"/>
</dbReference>
<dbReference type="PANTHER" id="PTHR12900">
    <property type="entry name" value="MITOTIC AND DNA DAMAGE CHECKPOINT PROTEIN HUS1"/>
    <property type="match status" value="1"/>
</dbReference>
<dbReference type="InterPro" id="IPR007150">
    <property type="entry name" value="HUS1/Mec3"/>
</dbReference>
<sequence length="286" mass="31859">MRFRASIENVPTFSKIMQSIEKLSKTCTIRLTEETIRIICNTANEGGVQVWSQIRIPTIFSEYRIESNANNEITLVLATEALLHVLKSAISSPEVMVKLAKRNNVACLSFDIVTQTKQGKKVQIAHDVKIVIMKPTEAELLKEPLCPEPDVHIVLPPLQKLRTVVERLRSLSDVVGIFANGSGQLKLAIQTERIKSDTLWTGLTNPVMREPEPAEEHDHDPEEFHAVLISARSLLKFLTAHVIANTTIACICARHCIILYVYIGSVGEPGGVLTFYLPAILDEDED</sequence>
<dbReference type="PIRSF" id="PIRSF011312">
    <property type="entry name" value="Cell_cycle_HUS1"/>
    <property type="match status" value="1"/>
</dbReference>
<evidence type="ECO:0000256" key="4">
    <source>
        <dbReference type="PIRNR" id="PIRNR011312"/>
    </source>
</evidence>
<dbReference type="Gene3D" id="3.70.10.10">
    <property type="match status" value="1"/>
</dbReference>
<dbReference type="InterPro" id="IPR016580">
    <property type="entry name" value="HUS1"/>
</dbReference>
<dbReference type="GO" id="GO:0005730">
    <property type="term" value="C:nucleolus"/>
    <property type="evidence" value="ECO:0007669"/>
    <property type="project" value="InterPro"/>
</dbReference>